<proteinExistence type="predicted"/>
<dbReference type="InterPro" id="IPR009003">
    <property type="entry name" value="Peptidase_S1_PA"/>
</dbReference>
<dbReference type="RefSeq" id="WP_117349566.1">
    <property type="nucleotide sequence ID" value="NZ_CP031742.1"/>
</dbReference>
<sequence>MYYEGDKLIVAVTDQAAAQSVRDAGGTPKLVTRSTAELASIHSELDELGDISNTAWGAEARTNQVVVELFNGVSEGDRAKINEIVADHPDAIRVEKVDSGLRFKATDLRGGNGITSSGWICTAGFNTKNSAGAVYTLTAGHCVPGTGNTWYMDWNGQAIGSQTSYNFGTGTGGKCDGSTRGCDWAAIRANASGINPLGTVRYWGGDYHQIDRSRYPAEGESIDRIGVNSQDKTGNVTKTSVTVNIGGKTMYGMMETNNCALGGDSGGPALNGTTALGLLSGGSDETTCTSSSSGNYRNYFTKVQTVLNERGLRVY</sequence>
<dbReference type="InterPro" id="IPR018114">
    <property type="entry name" value="TRYPSIN_HIS"/>
</dbReference>
<accession>A0A385DBJ6</accession>
<evidence type="ECO:0000313" key="2">
    <source>
        <dbReference type="EMBL" id="AXQ55803.1"/>
    </source>
</evidence>
<dbReference type="SUPFAM" id="SSF50494">
    <property type="entry name" value="Trypsin-like serine proteases"/>
    <property type="match status" value="1"/>
</dbReference>
<organism evidence="2 3">
    <name type="scientific">Streptomyces koyangensis</name>
    <dbReference type="NCBI Taxonomy" id="188770"/>
    <lineage>
        <taxon>Bacteria</taxon>
        <taxon>Bacillati</taxon>
        <taxon>Actinomycetota</taxon>
        <taxon>Actinomycetes</taxon>
        <taxon>Kitasatosporales</taxon>
        <taxon>Streptomycetaceae</taxon>
        <taxon>Streptomyces</taxon>
        <taxon>Streptomyces aurantiacus group</taxon>
    </lineage>
</organism>
<dbReference type="InterPro" id="IPR043504">
    <property type="entry name" value="Peptidase_S1_PA_chymotrypsin"/>
</dbReference>
<gene>
    <name evidence="2" type="ORF">D0C37_15120</name>
</gene>
<feature type="domain" description="Peptidase S1A alpha-lytic prodomain" evidence="1">
    <location>
        <begin position="33"/>
        <end position="83"/>
    </location>
</feature>
<dbReference type="GO" id="GO:0005576">
    <property type="term" value="C:extracellular region"/>
    <property type="evidence" value="ECO:0007669"/>
    <property type="project" value="InterPro"/>
</dbReference>
<dbReference type="AlphaFoldDB" id="A0A385DBJ6"/>
<dbReference type="Pfam" id="PF02983">
    <property type="entry name" value="Pro_Al_protease"/>
    <property type="match status" value="1"/>
</dbReference>
<reference evidence="2 3" key="1">
    <citation type="submission" date="2018-08" db="EMBL/GenBank/DDBJ databases">
        <authorList>
            <person name="Ferrada E.E."/>
            <person name="Latorre B.A."/>
        </authorList>
    </citation>
    <scope>NUCLEOTIDE SEQUENCE [LARGE SCALE GENOMIC DNA]</scope>
    <source>
        <strain evidence="2 3">VK-A60T</strain>
    </source>
</reference>
<dbReference type="GeneID" id="300115504"/>
<dbReference type="GO" id="GO:0004252">
    <property type="term" value="F:serine-type endopeptidase activity"/>
    <property type="evidence" value="ECO:0007669"/>
    <property type="project" value="InterPro"/>
</dbReference>
<dbReference type="Gene3D" id="2.40.10.10">
    <property type="entry name" value="Trypsin-like serine proteases"/>
    <property type="match status" value="2"/>
</dbReference>
<name>A0A385DBJ6_9ACTN</name>
<dbReference type="KEGG" id="sky:D0C37_15120"/>
<dbReference type="Proteomes" id="UP000259636">
    <property type="component" value="Chromosome"/>
</dbReference>
<dbReference type="EMBL" id="CP031742">
    <property type="protein sequence ID" value="AXQ55803.1"/>
    <property type="molecule type" value="Genomic_DNA"/>
</dbReference>
<dbReference type="InterPro" id="IPR004236">
    <property type="entry name" value="Pept_S1_alpha_lytic"/>
</dbReference>
<protein>
    <recommendedName>
        <fullName evidence="1">Peptidase S1A alpha-lytic prodomain domain-containing protein</fullName>
    </recommendedName>
</protein>
<dbReference type="PROSITE" id="PS00134">
    <property type="entry name" value="TRYPSIN_HIS"/>
    <property type="match status" value="1"/>
</dbReference>
<evidence type="ECO:0000259" key="1">
    <source>
        <dbReference type="Pfam" id="PF02983"/>
    </source>
</evidence>
<dbReference type="GO" id="GO:0006508">
    <property type="term" value="P:proteolysis"/>
    <property type="evidence" value="ECO:0007669"/>
    <property type="project" value="InterPro"/>
</dbReference>
<evidence type="ECO:0000313" key="3">
    <source>
        <dbReference type="Proteomes" id="UP000259636"/>
    </source>
</evidence>
<dbReference type="CDD" id="cd21112">
    <property type="entry name" value="alphaLP-like"/>
    <property type="match status" value="1"/>
</dbReference>